<protein>
    <submittedName>
        <fullName evidence="1">IS3 family insertion sequence transposase domain-containing protein</fullName>
    </submittedName>
</protein>
<sequence length="196" mass="21365">MPRLSSGYCERGGIIGSVSRADSCDNALAETINGLYKAEKIHRREPWRSFWAVEVATLGWGDWFNNHPLPETLPATSRKPRNSTTRCSRASHIVALIQNETASDQPGGAPSAAASFLSFSASAPSVFAASSCVARYSKSASAWRRSSSYFSNSKSRSAVRISTSLAAVGTAFTFSRSFIASMRPISRSFHRSWTWN</sequence>
<evidence type="ECO:0000313" key="1">
    <source>
        <dbReference type="EMBL" id="APO72208.1"/>
    </source>
</evidence>
<name>A0A1L5NWF8_9HYPH</name>
<reference evidence="1 2" key="1">
    <citation type="submission" date="2016-09" db="EMBL/GenBank/DDBJ databases">
        <title>The complete genome sequences of Rhizobium gallicum, symbiovars gallicum and phaseoli, symbionts associated to common bean (Phaseolus vulgaris).</title>
        <authorList>
            <person name="Bustos P."/>
            <person name="Santamaria R.I."/>
            <person name="Perez-Carrascal O.M."/>
            <person name="Juarez S."/>
            <person name="Lozano L."/>
            <person name="Martinez-Flores I."/>
            <person name="Martinez-Romero E."/>
            <person name="Cevallos M."/>
            <person name="Romero D."/>
            <person name="Davila G."/>
            <person name="Gonzalez V."/>
        </authorList>
    </citation>
    <scope>NUCLEOTIDE SEQUENCE [LARGE SCALE GENOMIC DNA]</scope>
    <source>
        <strain evidence="1 2">IE4872</strain>
        <plasmid evidence="2">prgalie4872d</plasmid>
    </source>
</reference>
<dbReference type="Proteomes" id="UP000184749">
    <property type="component" value="Plasmid pRgalIE4872d"/>
</dbReference>
<dbReference type="EMBL" id="CP017105">
    <property type="protein sequence ID" value="APO72208.1"/>
    <property type="molecule type" value="Genomic_DNA"/>
</dbReference>
<gene>
    <name evidence="1" type="ORF">IE4872_PD01687</name>
</gene>
<geneLocation type="plasmid" evidence="2">
    <name>prgalie4872d</name>
</geneLocation>
<organism evidence="1 2">
    <name type="scientific">Rhizobium gallicum</name>
    <dbReference type="NCBI Taxonomy" id="56730"/>
    <lineage>
        <taxon>Bacteria</taxon>
        <taxon>Pseudomonadati</taxon>
        <taxon>Pseudomonadota</taxon>
        <taxon>Alphaproteobacteria</taxon>
        <taxon>Hyphomicrobiales</taxon>
        <taxon>Rhizobiaceae</taxon>
        <taxon>Rhizobium/Agrobacterium group</taxon>
        <taxon>Rhizobium</taxon>
    </lineage>
</organism>
<proteinExistence type="predicted"/>
<keyword evidence="1" id="KW-0614">Plasmid</keyword>
<evidence type="ECO:0000313" key="2">
    <source>
        <dbReference type="Proteomes" id="UP000184749"/>
    </source>
</evidence>
<accession>A0A1L5NWF8</accession>
<dbReference type="AlphaFoldDB" id="A0A1L5NWF8"/>